<name>A0A9Q1J9A8_SYNKA</name>
<protein>
    <submittedName>
        <fullName evidence="2">Uncharacterized protein</fullName>
    </submittedName>
</protein>
<evidence type="ECO:0000256" key="1">
    <source>
        <dbReference type="SAM" id="MobiDB-lite"/>
    </source>
</evidence>
<keyword evidence="3" id="KW-1185">Reference proteome</keyword>
<dbReference type="AlphaFoldDB" id="A0A9Q1J9A8"/>
<proteinExistence type="predicted"/>
<comment type="caution">
    <text evidence="2">The sequence shown here is derived from an EMBL/GenBank/DDBJ whole genome shotgun (WGS) entry which is preliminary data.</text>
</comment>
<organism evidence="2 3">
    <name type="scientific">Synaphobranchus kaupii</name>
    <name type="common">Kaup's arrowtooth eel</name>
    <dbReference type="NCBI Taxonomy" id="118154"/>
    <lineage>
        <taxon>Eukaryota</taxon>
        <taxon>Metazoa</taxon>
        <taxon>Chordata</taxon>
        <taxon>Craniata</taxon>
        <taxon>Vertebrata</taxon>
        <taxon>Euteleostomi</taxon>
        <taxon>Actinopterygii</taxon>
        <taxon>Neopterygii</taxon>
        <taxon>Teleostei</taxon>
        <taxon>Anguilliformes</taxon>
        <taxon>Synaphobranchidae</taxon>
        <taxon>Synaphobranchus</taxon>
    </lineage>
</organism>
<evidence type="ECO:0000313" key="2">
    <source>
        <dbReference type="EMBL" id="KAJ8374027.1"/>
    </source>
</evidence>
<dbReference type="EMBL" id="JAINUF010000002">
    <property type="protein sequence ID" value="KAJ8374027.1"/>
    <property type="molecule type" value="Genomic_DNA"/>
</dbReference>
<dbReference type="Proteomes" id="UP001152622">
    <property type="component" value="Chromosome 2"/>
</dbReference>
<reference evidence="2" key="1">
    <citation type="journal article" date="2023" name="Science">
        <title>Genome structures resolve the early diversification of teleost fishes.</title>
        <authorList>
            <person name="Parey E."/>
            <person name="Louis A."/>
            <person name="Montfort J."/>
            <person name="Bouchez O."/>
            <person name="Roques C."/>
            <person name="Iampietro C."/>
            <person name="Lluch J."/>
            <person name="Castinel A."/>
            <person name="Donnadieu C."/>
            <person name="Desvignes T."/>
            <person name="Floi Bucao C."/>
            <person name="Jouanno E."/>
            <person name="Wen M."/>
            <person name="Mejri S."/>
            <person name="Dirks R."/>
            <person name="Jansen H."/>
            <person name="Henkel C."/>
            <person name="Chen W.J."/>
            <person name="Zahm M."/>
            <person name="Cabau C."/>
            <person name="Klopp C."/>
            <person name="Thompson A.W."/>
            <person name="Robinson-Rechavi M."/>
            <person name="Braasch I."/>
            <person name="Lecointre G."/>
            <person name="Bobe J."/>
            <person name="Postlethwait J.H."/>
            <person name="Berthelot C."/>
            <person name="Roest Crollius H."/>
            <person name="Guiguen Y."/>
        </authorList>
    </citation>
    <scope>NUCLEOTIDE SEQUENCE</scope>
    <source>
        <strain evidence="2">WJC10195</strain>
    </source>
</reference>
<accession>A0A9Q1J9A8</accession>
<gene>
    <name evidence="2" type="ORF">SKAU_G00046070</name>
</gene>
<evidence type="ECO:0000313" key="3">
    <source>
        <dbReference type="Proteomes" id="UP001152622"/>
    </source>
</evidence>
<sequence length="99" mass="10921">MGRDMEYNRHSSCRLRGNSQQAEKNRTFSHLCLRKWSTVAKERLRPPPVSSLSAVSTEAVAVPPVVGCLMVRWVGCHNQGCPVVVSLLLRVIGSCCPKS</sequence>
<feature type="region of interest" description="Disordered" evidence="1">
    <location>
        <begin position="1"/>
        <end position="21"/>
    </location>
</feature>